<proteinExistence type="predicted"/>
<evidence type="ECO:0000313" key="3">
    <source>
        <dbReference type="Proteomes" id="UP001151760"/>
    </source>
</evidence>
<dbReference type="Proteomes" id="UP001151760">
    <property type="component" value="Unassembled WGS sequence"/>
</dbReference>
<dbReference type="EMBL" id="BQNB010017683">
    <property type="protein sequence ID" value="GJT66067.1"/>
    <property type="molecule type" value="Genomic_DNA"/>
</dbReference>
<reference evidence="2" key="1">
    <citation type="journal article" date="2022" name="Int. J. Mol. Sci.">
        <title>Draft Genome of Tanacetum Coccineum: Genomic Comparison of Closely Related Tanacetum-Family Plants.</title>
        <authorList>
            <person name="Yamashiro T."/>
            <person name="Shiraishi A."/>
            <person name="Nakayama K."/>
            <person name="Satake H."/>
        </authorList>
    </citation>
    <scope>NUCLEOTIDE SEQUENCE</scope>
</reference>
<keyword evidence="3" id="KW-1185">Reference proteome</keyword>
<feature type="compositionally biased region" description="Basic and acidic residues" evidence="1">
    <location>
        <begin position="191"/>
        <end position="205"/>
    </location>
</feature>
<feature type="region of interest" description="Disordered" evidence="1">
    <location>
        <begin position="191"/>
        <end position="216"/>
    </location>
</feature>
<gene>
    <name evidence="2" type="ORF">Tco_1017547</name>
</gene>
<name>A0ABQ5FUD5_9ASTR</name>
<evidence type="ECO:0000256" key="1">
    <source>
        <dbReference type="SAM" id="MobiDB-lite"/>
    </source>
</evidence>
<organism evidence="2 3">
    <name type="scientific">Tanacetum coccineum</name>
    <dbReference type="NCBI Taxonomy" id="301880"/>
    <lineage>
        <taxon>Eukaryota</taxon>
        <taxon>Viridiplantae</taxon>
        <taxon>Streptophyta</taxon>
        <taxon>Embryophyta</taxon>
        <taxon>Tracheophyta</taxon>
        <taxon>Spermatophyta</taxon>
        <taxon>Magnoliopsida</taxon>
        <taxon>eudicotyledons</taxon>
        <taxon>Gunneridae</taxon>
        <taxon>Pentapetalae</taxon>
        <taxon>asterids</taxon>
        <taxon>campanulids</taxon>
        <taxon>Asterales</taxon>
        <taxon>Asteraceae</taxon>
        <taxon>Asteroideae</taxon>
        <taxon>Anthemideae</taxon>
        <taxon>Anthemidinae</taxon>
        <taxon>Tanacetum</taxon>
    </lineage>
</organism>
<comment type="caution">
    <text evidence="2">The sequence shown here is derived from an EMBL/GenBank/DDBJ whole genome shotgun (WGS) entry which is preliminary data.</text>
</comment>
<reference evidence="2" key="2">
    <citation type="submission" date="2022-01" db="EMBL/GenBank/DDBJ databases">
        <authorList>
            <person name="Yamashiro T."/>
            <person name="Shiraishi A."/>
            <person name="Satake H."/>
            <person name="Nakayama K."/>
        </authorList>
    </citation>
    <scope>NUCLEOTIDE SEQUENCE</scope>
</reference>
<sequence>MDECHKLLTNKVDLSNPEGHQILRNIYEPLPLGGPPGQVTIQLQFFFNKDLEYLLTGDKERKIALSISKLKAARYLDFGLEELVPSLWLRVNANKKQKRKKNKEYDISAGLMASNTGGFRRRNSISTQQTHVFEKYGYNYLREIILRRADYQEYKISEKDFKNLHPNDYEDLFLLNIQEKLNHLPKTDKTSLHTAVKHEGKKPGDQKSCGDLTAQD</sequence>
<accession>A0ABQ5FUD5</accession>
<evidence type="ECO:0000313" key="2">
    <source>
        <dbReference type="EMBL" id="GJT66067.1"/>
    </source>
</evidence>
<protein>
    <submittedName>
        <fullName evidence="2">Uncharacterized protein</fullName>
    </submittedName>
</protein>